<dbReference type="Gene3D" id="1.20.120.430">
    <property type="entry name" value="tRNA modification GTPase MnmE domain 2"/>
    <property type="match status" value="1"/>
</dbReference>
<keyword evidence="6" id="KW-0460">Magnesium</keyword>
<dbReference type="CDD" id="cd04164">
    <property type="entry name" value="trmE"/>
    <property type="match status" value="1"/>
</dbReference>
<dbReference type="NCBIfam" id="TIGR00450">
    <property type="entry name" value="mnmE_trmE_thdF"/>
    <property type="match status" value="1"/>
</dbReference>
<dbReference type="RefSeq" id="WP_172233251.1">
    <property type="nucleotide sequence ID" value="NZ_CP035946.1"/>
</dbReference>
<feature type="binding site" evidence="6">
    <location>
        <position position="246"/>
    </location>
    <ligand>
        <name>K(+)</name>
        <dbReference type="ChEBI" id="CHEBI:29103"/>
    </ligand>
</feature>
<dbReference type="Gene3D" id="3.30.1360.120">
    <property type="entry name" value="Probable tRNA modification gtpase trme, domain 1"/>
    <property type="match status" value="1"/>
</dbReference>
<feature type="binding site" evidence="6">
    <location>
        <position position="227"/>
    </location>
    <ligand>
        <name>K(+)</name>
        <dbReference type="ChEBI" id="CHEBI:29103"/>
    </ligand>
</feature>
<feature type="domain" description="TrmE-type G" evidence="8">
    <location>
        <begin position="217"/>
        <end position="367"/>
    </location>
</feature>
<gene>
    <name evidence="6 9" type="primary">mnmE</name>
    <name evidence="6" type="synonym">trmE</name>
    <name evidence="9" type="ORF">AVCANL283_02705</name>
</gene>
<dbReference type="InterPro" id="IPR006073">
    <property type="entry name" value="GTP-bd"/>
</dbReference>
<evidence type="ECO:0000256" key="2">
    <source>
        <dbReference type="ARBA" id="ARBA00022694"/>
    </source>
</evidence>
<feature type="binding site" evidence="6">
    <location>
        <position position="440"/>
    </location>
    <ligand>
        <name>(6S)-5-formyl-5,6,7,8-tetrahydrofolate</name>
        <dbReference type="ChEBI" id="CHEBI:57457"/>
    </ligand>
</feature>
<keyword evidence="6" id="KW-0479">Metal-binding</keyword>
<feature type="binding site" evidence="6">
    <location>
        <begin position="246"/>
        <end position="252"/>
    </location>
    <ligand>
        <name>GTP</name>
        <dbReference type="ChEBI" id="CHEBI:37565"/>
    </ligand>
</feature>
<dbReference type="EC" id="3.6.-.-" evidence="6"/>
<dbReference type="PROSITE" id="PS51709">
    <property type="entry name" value="G_TRME"/>
    <property type="match status" value="1"/>
</dbReference>
<comment type="subunit">
    <text evidence="6">Homodimer. Heterotetramer of two MnmE and two MnmG subunits.</text>
</comment>
<dbReference type="PANTHER" id="PTHR42714">
    <property type="entry name" value="TRNA MODIFICATION GTPASE GTPBP3"/>
    <property type="match status" value="1"/>
</dbReference>
<dbReference type="InterPro" id="IPR027368">
    <property type="entry name" value="MnmE_dom2"/>
</dbReference>
<evidence type="ECO:0000313" key="9">
    <source>
        <dbReference type="EMBL" id="MBZ7987030.1"/>
    </source>
</evidence>
<dbReference type="InterPro" id="IPR004520">
    <property type="entry name" value="GTPase_MnmE"/>
</dbReference>
<evidence type="ECO:0000259" key="8">
    <source>
        <dbReference type="PROSITE" id="PS51709"/>
    </source>
</evidence>
<dbReference type="InterPro" id="IPR018948">
    <property type="entry name" value="GTP-bd_TrmE_N"/>
</dbReference>
<dbReference type="InterPro" id="IPR005225">
    <property type="entry name" value="Small_GTP-bd"/>
</dbReference>
<accession>A0ABS7WQI8</accession>
<feature type="binding site" evidence="6">
    <location>
        <begin position="271"/>
        <end position="274"/>
    </location>
    <ligand>
        <name>GTP</name>
        <dbReference type="ChEBI" id="CHEBI:37565"/>
    </ligand>
</feature>
<evidence type="ECO:0000256" key="7">
    <source>
        <dbReference type="RuleBase" id="RU003313"/>
    </source>
</evidence>
<name>A0ABS7WQI8_9BACT</name>
<feature type="binding site" evidence="6">
    <location>
        <position position="82"/>
    </location>
    <ligand>
        <name>(6S)-5-formyl-5,6,7,8-tetrahydrofolate</name>
        <dbReference type="ChEBI" id="CHEBI:57457"/>
    </ligand>
</feature>
<comment type="cofactor">
    <cofactor evidence="6">
        <name>K(+)</name>
        <dbReference type="ChEBI" id="CHEBI:29103"/>
    </cofactor>
    <text evidence="6">Binds 1 potassium ion per subunit.</text>
</comment>
<dbReference type="Pfam" id="PF12631">
    <property type="entry name" value="MnmE_helical"/>
    <property type="match status" value="1"/>
</dbReference>
<dbReference type="InterPro" id="IPR031168">
    <property type="entry name" value="G_TrmE"/>
</dbReference>
<evidence type="ECO:0000256" key="1">
    <source>
        <dbReference type="ARBA" id="ARBA00011043"/>
    </source>
</evidence>
<feature type="binding site" evidence="6">
    <location>
        <position position="251"/>
    </location>
    <ligand>
        <name>K(+)</name>
        <dbReference type="ChEBI" id="CHEBI:29103"/>
    </ligand>
</feature>
<keyword evidence="6" id="KW-0963">Cytoplasm</keyword>
<feature type="binding site" evidence="6">
    <location>
        <position position="231"/>
    </location>
    <ligand>
        <name>Mg(2+)</name>
        <dbReference type="ChEBI" id="CHEBI:18420"/>
    </ligand>
</feature>
<feature type="binding site" evidence="6">
    <location>
        <position position="20"/>
    </location>
    <ligand>
        <name>(6S)-5-formyl-5,6,7,8-tetrahydrofolate</name>
        <dbReference type="ChEBI" id="CHEBI:57457"/>
    </ligand>
</feature>
<keyword evidence="10" id="KW-1185">Reference proteome</keyword>
<organism evidence="9 10">
    <name type="scientific">Campylobacter canadensis</name>
    <dbReference type="NCBI Taxonomy" id="449520"/>
    <lineage>
        <taxon>Bacteria</taxon>
        <taxon>Pseudomonadati</taxon>
        <taxon>Campylobacterota</taxon>
        <taxon>Epsilonproteobacteria</taxon>
        <taxon>Campylobacterales</taxon>
        <taxon>Campylobacteraceae</taxon>
        <taxon>Campylobacter</taxon>
    </lineage>
</organism>
<evidence type="ECO:0000313" key="10">
    <source>
        <dbReference type="Proteomes" id="UP000786183"/>
    </source>
</evidence>
<proteinExistence type="inferred from homology"/>
<feature type="binding site" evidence="6">
    <location>
        <position position="121"/>
    </location>
    <ligand>
        <name>(6S)-5-formyl-5,6,7,8-tetrahydrofolate</name>
        <dbReference type="ChEBI" id="CHEBI:57457"/>
    </ligand>
</feature>
<dbReference type="InterPro" id="IPR025867">
    <property type="entry name" value="MnmE_helical"/>
</dbReference>
<reference evidence="9 10" key="1">
    <citation type="submission" date="2020-07" db="EMBL/GenBank/DDBJ databases">
        <title>Transfer of Campylobacter canadensis to the novel genus Avispirillum gen. nov., that also includes two novel species recovered from migratory waterfowl: Avispirillum anseris sp. nov. and Avispirillum brantae sp. nov.</title>
        <authorList>
            <person name="Miller W.G."/>
            <person name="Chapman M.H."/>
            <person name="Yee E."/>
            <person name="Inglis G.D."/>
        </authorList>
    </citation>
    <scope>NUCLEOTIDE SEQUENCE [LARGE SCALE GENOMIC DNA]</scope>
    <source>
        <strain evidence="9 10">L283</strain>
    </source>
</reference>
<evidence type="ECO:0000256" key="5">
    <source>
        <dbReference type="ARBA" id="ARBA00023134"/>
    </source>
</evidence>
<dbReference type="InterPro" id="IPR027417">
    <property type="entry name" value="P-loop_NTPase"/>
</dbReference>
<dbReference type="Pfam" id="PF01926">
    <property type="entry name" value="MMR_HSR1"/>
    <property type="match status" value="1"/>
</dbReference>
<dbReference type="EMBL" id="JACGBB010000004">
    <property type="protein sequence ID" value="MBZ7987030.1"/>
    <property type="molecule type" value="Genomic_DNA"/>
</dbReference>
<evidence type="ECO:0000256" key="3">
    <source>
        <dbReference type="ARBA" id="ARBA00022741"/>
    </source>
</evidence>
<dbReference type="HAMAP" id="MF_00379">
    <property type="entry name" value="GTPase_MnmE"/>
    <property type="match status" value="1"/>
</dbReference>
<dbReference type="NCBIfam" id="TIGR00231">
    <property type="entry name" value="small_GTP"/>
    <property type="match status" value="1"/>
</dbReference>
<dbReference type="SUPFAM" id="SSF52540">
    <property type="entry name" value="P-loop containing nucleoside triphosphate hydrolases"/>
    <property type="match status" value="1"/>
</dbReference>
<dbReference type="Proteomes" id="UP000786183">
    <property type="component" value="Unassembled WGS sequence"/>
</dbReference>
<dbReference type="PANTHER" id="PTHR42714:SF2">
    <property type="entry name" value="TRNA MODIFICATION GTPASE GTPBP3, MITOCHONDRIAL"/>
    <property type="match status" value="1"/>
</dbReference>
<comment type="similarity">
    <text evidence="1 6 7">Belongs to the TRAFAC class TrmE-Era-EngA-EngB-Septin-like GTPase superfamily. TrmE GTPase family.</text>
</comment>
<protein>
    <recommendedName>
        <fullName evidence="6">tRNA modification GTPase MnmE</fullName>
        <ecNumber evidence="6">3.6.-.-</ecNumber>
    </recommendedName>
</protein>
<comment type="function">
    <text evidence="6">Exhibits a very high intrinsic GTPase hydrolysis rate. Involved in the addition of a carboxymethylaminomethyl (cmnm) group at the wobble position (U34) of certain tRNAs, forming tRNA-cmnm(5)s(2)U34.</text>
</comment>
<comment type="caution">
    <text evidence="9">The sequence shown here is derived from an EMBL/GenBank/DDBJ whole genome shotgun (WGS) entry which is preliminary data.</text>
</comment>
<feature type="binding site" evidence="6">
    <location>
        <position position="252"/>
    </location>
    <ligand>
        <name>Mg(2+)</name>
        <dbReference type="ChEBI" id="CHEBI:18420"/>
    </ligand>
</feature>
<keyword evidence="2 6" id="KW-0819">tRNA processing</keyword>
<feature type="binding site" evidence="6">
    <location>
        <begin position="227"/>
        <end position="232"/>
    </location>
    <ligand>
        <name>GTP</name>
        <dbReference type="ChEBI" id="CHEBI:37565"/>
    </ligand>
</feature>
<dbReference type="Pfam" id="PF10396">
    <property type="entry name" value="TrmE_N"/>
    <property type="match status" value="1"/>
</dbReference>
<keyword evidence="5 6" id="KW-0342">GTP-binding</keyword>
<keyword evidence="6" id="KW-0378">Hydrolase</keyword>
<dbReference type="Gene3D" id="3.40.50.300">
    <property type="entry name" value="P-loop containing nucleotide triphosphate hydrolases"/>
    <property type="match status" value="1"/>
</dbReference>
<sequence>MSTIAALATAGANSAINIIRLSGEQALEYSLNLFKDKDKDKLNKKPRYAHFLKLFINNEFFDEAIVIYFKAPFSFTGEDVVEFHIHGGIVNAQSLLFYLYSIGVKAAKPGEFSKRACLNNKMSLEKAILINELINAKSNNARKIISKNIDGAFKQIIMQTQDEIIKTLAFIETAIDYADDDLPSDILENAKNMLFDNAKKLEKIAEQSQKKKALIEGYTLAIIGLPNAGKSSLLNAILNSNRAIVSDIAGTTRDSIEELINYNGHLLKLIDTAGIRNSNDEIEKIGVDKSYESINKADLIIFLSDASRKLLAEEEELIKYIKNTQKDCIYVLNKCDLNILNSLEAVKISAKNKDIDELLNALNNFLNSSVDNELILTSSSLIQAFNDASKAIFNACDVFLELELCAFYLNQALNVLNIFGKNTNSDDLFDAMFSNFCLGK</sequence>
<comment type="caution">
    <text evidence="6">Lacks conserved residue(s) required for the propagation of feature annotation.</text>
</comment>
<feature type="binding site" evidence="6">
    <location>
        <position position="248"/>
    </location>
    <ligand>
        <name>K(+)</name>
        <dbReference type="ChEBI" id="CHEBI:29103"/>
    </ligand>
</feature>
<dbReference type="InterPro" id="IPR027266">
    <property type="entry name" value="TrmE/GcvT-like"/>
</dbReference>
<dbReference type="CDD" id="cd14858">
    <property type="entry name" value="TrmE_N"/>
    <property type="match status" value="1"/>
</dbReference>
<keyword evidence="3 6" id="KW-0547">Nucleotide-binding</keyword>
<evidence type="ECO:0000256" key="4">
    <source>
        <dbReference type="ARBA" id="ARBA00022958"/>
    </source>
</evidence>
<keyword evidence="4 6" id="KW-0630">Potassium</keyword>
<comment type="subcellular location">
    <subcellularLocation>
        <location evidence="6">Cytoplasm</location>
    </subcellularLocation>
</comment>
<evidence type="ECO:0000256" key="6">
    <source>
        <dbReference type="HAMAP-Rule" id="MF_00379"/>
    </source>
</evidence>